<evidence type="ECO:0000313" key="13">
    <source>
        <dbReference type="EMBL" id="TPX78447.1"/>
    </source>
</evidence>
<comment type="function">
    <text evidence="1">Component of the nexin-dynein regulatory complex (N-DRC), a key regulator of ciliary/flagellar motility which maintains the alignment and integrity of the distal axoneme and regulates microtubule sliding in motile axonemes.</text>
</comment>
<reference evidence="13 14" key="1">
    <citation type="journal article" date="2019" name="Sci. Rep.">
        <title>Comparative genomics of chytrid fungi reveal insights into the obligate biotrophic and pathogenic lifestyle of Synchytrium endobioticum.</title>
        <authorList>
            <person name="van de Vossenberg B.T.L.H."/>
            <person name="Warris S."/>
            <person name="Nguyen H.D.T."/>
            <person name="van Gent-Pelzer M.P.E."/>
            <person name="Joly D.L."/>
            <person name="van de Geest H.C."/>
            <person name="Bonants P.J.M."/>
            <person name="Smith D.S."/>
            <person name="Levesque C.A."/>
            <person name="van der Lee T.A.J."/>
        </authorList>
    </citation>
    <scope>NUCLEOTIDE SEQUENCE [LARGE SCALE GENOMIC DNA]</scope>
    <source>
        <strain evidence="13 14">CBS 675.73</strain>
    </source>
</reference>
<dbReference type="InterPro" id="IPR042815">
    <property type="entry name" value="DRC10"/>
</dbReference>
<dbReference type="AlphaFoldDB" id="A0A507FV19"/>
<evidence type="ECO:0000256" key="10">
    <source>
        <dbReference type="ARBA" id="ARBA00032180"/>
    </source>
</evidence>
<protein>
    <recommendedName>
        <fullName evidence="4">Dynein regulatory complex protein 10</fullName>
    </recommendedName>
    <alternativeName>
        <fullName evidence="10">IQ domain-containing protein D</fullName>
    </alternativeName>
</protein>
<gene>
    <name evidence="13" type="ORF">CcCBS67573_g00297</name>
</gene>
<keyword evidence="6" id="KW-0282">Flagellum</keyword>
<sequence length="417" mass="48220">MNTLLPLPPIGTPVATRHAAAGARSASTIHGSEMSNISVVGSAIDESLTGKLINVEAQRIMSVLQEAQKKVAVIGLLPDEVDRRVATMFNSDTVALIGEHKLLETKYKTLVEGRAPESEIKETAKLVRTSTRAVCRHFLQNPAFMGKLRYLKSTKQANHVQFENLLQEVKVLVYERLKTSVEEEKAKQDQLSVIIAKEQKTSNEVRLLKEELDKAKRERTTEVSKRNEIIRRLKEELRDIKQQAEDTTKRLESRSKQKEDQELQIAKDKELAMKDEIKRSTEELRDTVKKNREEEAILRKKKFKVESEVENWIHKYDQDMDEKQAELEDITAIYNEEKAQLDELQARYGELQKEYEKIMEERRIAQEERIAQEKKLRHMHECATKIQALYRGWKFRKEMAKKKSGKATAQKGKKKGK</sequence>
<dbReference type="PANTHER" id="PTHR31598">
    <property type="entry name" value="IQ DOMAIN-CONTAINING PROTEIN D"/>
    <property type="match status" value="1"/>
</dbReference>
<accession>A0A507FV19</accession>
<dbReference type="SMART" id="SM00015">
    <property type="entry name" value="IQ"/>
    <property type="match status" value="1"/>
</dbReference>
<evidence type="ECO:0000256" key="8">
    <source>
        <dbReference type="ARBA" id="ARBA00023212"/>
    </source>
</evidence>
<dbReference type="Pfam" id="PF00612">
    <property type="entry name" value="IQ"/>
    <property type="match status" value="1"/>
</dbReference>
<feature type="region of interest" description="Disordered" evidence="12">
    <location>
        <begin position="243"/>
        <end position="262"/>
    </location>
</feature>
<evidence type="ECO:0000313" key="14">
    <source>
        <dbReference type="Proteomes" id="UP000320333"/>
    </source>
</evidence>
<comment type="subunit">
    <text evidence="11">Component of the nexin-dynein regulatory complex (N-DRC). Interacts with CFAP52.</text>
</comment>
<dbReference type="Proteomes" id="UP000320333">
    <property type="component" value="Unassembled WGS sequence"/>
</dbReference>
<evidence type="ECO:0000256" key="5">
    <source>
        <dbReference type="ARBA" id="ARBA00022490"/>
    </source>
</evidence>
<dbReference type="CDD" id="cd23767">
    <property type="entry name" value="IQCD"/>
    <property type="match status" value="1"/>
</dbReference>
<dbReference type="PROSITE" id="PS50096">
    <property type="entry name" value="IQ"/>
    <property type="match status" value="1"/>
</dbReference>
<comment type="similarity">
    <text evidence="3">Belongs to the DRC10 family.</text>
</comment>
<keyword evidence="8" id="KW-0206">Cytoskeleton</keyword>
<keyword evidence="14" id="KW-1185">Reference proteome</keyword>
<dbReference type="InterPro" id="IPR000048">
    <property type="entry name" value="IQ_motif_EF-hand-BS"/>
</dbReference>
<evidence type="ECO:0000256" key="6">
    <source>
        <dbReference type="ARBA" id="ARBA00022846"/>
    </source>
</evidence>
<evidence type="ECO:0000256" key="12">
    <source>
        <dbReference type="SAM" id="MobiDB-lite"/>
    </source>
</evidence>
<evidence type="ECO:0000256" key="11">
    <source>
        <dbReference type="ARBA" id="ARBA00046836"/>
    </source>
</evidence>
<organism evidence="13 14">
    <name type="scientific">Chytriomyces confervae</name>
    <dbReference type="NCBI Taxonomy" id="246404"/>
    <lineage>
        <taxon>Eukaryota</taxon>
        <taxon>Fungi</taxon>
        <taxon>Fungi incertae sedis</taxon>
        <taxon>Chytridiomycota</taxon>
        <taxon>Chytridiomycota incertae sedis</taxon>
        <taxon>Chytridiomycetes</taxon>
        <taxon>Chytridiales</taxon>
        <taxon>Chytriomycetaceae</taxon>
        <taxon>Chytriomyces</taxon>
    </lineage>
</organism>
<keyword evidence="9" id="KW-0966">Cell projection</keyword>
<proteinExistence type="inferred from homology"/>
<comment type="caution">
    <text evidence="13">The sequence shown here is derived from an EMBL/GenBank/DDBJ whole genome shotgun (WGS) entry which is preliminary data.</text>
</comment>
<evidence type="ECO:0000256" key="9">
    <source>
        <dbReference type="ARBA" id="ARBA00023273"/>
    </source>
</evidence>
<evidence type="ECO:0000256" key="2">
    <source>
        <dbReference type="ARBA" id="ARBA00004611"/>
    </source>
</evidence>
<dbReference type="STRING" id="246404.A0A507FV19"/>
<evidence type="ECO:0000256" key="3">
    <source>
        <dbReference type="ARBA" id="ARBA00009071"/>
    </source>
</evidence>
<keyword evidence="5" id="KW-0963">Cytoplasm</keyword>
<evidence type="ECO:0000256" key="1">
    <source>
        <dbReference type="ARBA" id="ARBA00003029"/>
    </source>
</evidence>
<dbReference type="OrthoDB" id="10265211at2759"/>
<keyword evidence="7" id="KW-0969">Cilium</keyword>
<dbReference type="PANTHER" id="PTHR31598:SF1">
    <property type="entry name" value="DYNEIN REGULATORY COMPLEX PROTEIN 10"/>
    <property type="match status" value="1"/>
</dbReference>
<evidence type="ECO:0000256" key="4">
    <source>
        <dbReference type="ARBA" id="ARBA00021752"/>
    </source>
</evidence>
<comment type="subcellular location">
    <subcellularLocation>
        <location evidence="2">Cytoplasm</location>
        <location evidence="2">Cytoskeleton</location>
        <location evidence="2">Flagellum axoneme</location>
    </subcellularLocation>
</comment>
<name>A0A507FV19_9FUNG</name>
<dbReference type="Gene3D" id="1.20.5.190">
    <property type="match status" value="1"/>
</dbReference>
<dbReference type="EMBL" id="QEAP01000004">
    <property type="protein sequence ID" value="TPX78447.1"/>
    <property type="molecule type" value="Genomic_DNA"/>
</dbReference>
<evidence type="ECO:0000256" key="7">
    <source>
        <dbReference type="ARBA" id="ARBA00023069"/>
    </source>
</evidence>